<dbReference type="SMART" id="SM00588">
    <property type="entry name" value="NEUZ"/>
    <property type="match status" value="3"/>
</dbReference>
<evidence type="ECO:0000259" key="1">
    <source>
        <dbReference type="PROSITE" id="PS51065"/>
    </source>
</evidence>
<dbReference type="Gene3D" id="2.60.120.920">
    <property type="match status" value="4"/>
</dbReference>
<dbReference type="GO" id="GO:0061630">
    <property type="term" value="F:ubiquitin protein ligase activity"/>
    <property type="evidence" value="ECO:0007669"/>
    <property type="project" value="TreeGrafter"/>
</dbReference>
<dbReference type="SUPFAM" id="SSF49899">
    <property type="entry name" value="Concanavalin A-like lectins/glucanases"/>
    <property type="match status" value="1"/>
</dbReference>
<protein>
    <submittedName>
        <fullName evidence="2">NEURL4</fullName>
    </submittedName>
</protein>
<dbReference type="InterPro" id="IPR013320">
    <property type="entry name" value="ConA-like_dom_sf"/>
</dbReference>
<dbReference type="InterPro" id="IPR006573">
    <property type="entry name" value="NHR_dom"/>
</dbReference>
<dbReference type="AlphaFoldDB" id="A0A7J7JPV3"/>
<sequence length="693" mass="76030">MDNTTSGGCGEGRFVIIMVVDVKKEAIMSFHSRTGTLVRLTNGSKTAERTSATNEFNNAIVFSERPLRDNELFEVKIDSKLNTWSGSLEMGVTTCNPDTVSLSASSTGLKNGTWIMSGTNVLKDGLAVKEGYGPDLERLSVGDALGVMRTSAGILHFFINGEDQGIAASGIPANVYAIIDVYGKCTQVTLTACRLLDPNQQTFLANQLANEAIAEATALCSNEILAFHEKCGSLVRLTNDNRTAERQRPHGEFNNGVVMTNRPLKADELFEIRLDTMIDKWSGSIEVGITTHNPSLLDFPATMTNMRSGTVMMSGCGILTNGKGTQREYGQFNLDELAESDRIGLIRKQSGSLHFYINGIDQGVAAENAPEMVWGVVDLYGMAVKVTIVDDQDVIEEEEGAGVSSSYGFLYSRSSLPSATSSRRRSHIIRSRHYSESESDSVCSDHLSTNTSDTQTQVSRDPLTFHPVCGRNVDVINRNKTARRPNAMDEFNHAVVLSNRPLLPGEWFEIRLDKVIDKWAGSVELGVTVHDPLCLDFPSVMSNMLGGTWMMTGNGIMYNNETVIEDYGYRPDQMKAGDRVGVMRTKDGCLLFSVNGQNLGVAAVGIPEKIYGVLDLYGQAAEASVVQAEETYNLDLRFHNRHGSNCVVLNEGRSVSRPHPREEFNDAVVMTSRPLRLNELFEVVVDKMQLPVL</sequence>
<name>A0A7J7JPV3_BUGNE</name>
<feature type="domain" description="NHR" evidence="1">
    <location>
        <begin position="462"/>
        <end position="628"/>
    </location>
</feature>
<dbReference type="FunFam" id="2.60.120.920:FF:000001">
    <property type="entry name" value="neuralized-like protein 4 isoform X1"/>
    <property type="match status" value="3"/>
</dbReference>
<accession>A0A7J7JPV3</accession>
<feature type="domain" description="NHR" evidence="1">
    <location>
        <begin position="224"/>
        <end position="391"/>
    </location>
</feature>
<dbReference type="Pfam" id="PF07177">
    <property type="entry name" value="Neuralized"/>
    <property type="match status" value="4"/>
</dbReference>
<dbReference type="InterPro" id="IPR037962">
    <property type="entry name" value="Neuralized"/>
</dbReference>
<feature type="domain" description="NHR" evidence="1">
    <location>
        <begin position="635"/>
        <end position="693"/>
    </location>
</feature>
<comment type="caution">
    <text evidence="2">The sequence shown here is derived from an EMBL/GenBank/DDBJ whole genome shotgun (WGS) entry which is preliminary data.</text>
</comment>
<organism evidence="2 3">
    <name type="scientific">Bugula neritina</name>
    <name type="common">Brown bryozoan</name>
    <name type="synonym">Sertularia neritina</name>
    <dbReference type="NCBI Taxonomy" id="10212"/>
    <lineage>
        <taxon>Eukaryota</taxon>
        <taxon>Metazoa</taxon>
        <taxon>Spiralia</taxon>
        <taxon>Lophotrochozoa</taxon>
        <taxon>Bryozoa</taxon>
        <taxon>Gymnolaemata</taxon>
        <taxon>Cheilostomatida</taxon>
        <taxon>Flustrina</taxon>
        <taxon>Buguloidea</taxon>
        <taxon>Bugulidae</taxon>
        <taxon>Bugula</taxon>
    </lineage>
</organism>
<evidence type="ECO:0000313" key="2">
    <source>
        <dbReference type="EMBL" id="KAF6028382.1"/>
    </source>
</evidence>
<dbReference type="InterPro" id="IPR043136">
    <property type="entry name" value="B30.2/SPRY_sf"/>
</dbReference>
<dbReference type="Proteomes" id="UP000593567">
    <property type="component" value="Unassembled WGS sequence"/>
</dbReference>
<dbReference type="PROSITE" id="PS51065">
    <property type="entry name" value="NHR"/>
    <property type="match status" value="4"/>
</dbReference>
<dbReference type="CDD" id="cd12887">
    <property type="entry name" value="SPRY_NHR_like"/>
    <property type="match status" value="3"/>
</dbReference>
<keyword evidence="3" id="KW-1185">Reference proteome</keyword>
<feature type="domain" description="NHR" evidence="1">
    <location>
        <begin position="27"/>
        <end position="193"/>
    </location>
</feature>
<reference evidence="2" key="1">
    <citation type="submission" date="2020-06" db="EMBL/GenBank/DDBJ databases">
        <title>Draft genome of Bugula neritina, a colonial animal packing powerful symbionts and potential medicines.</title>
        <authorList>
            <person name="Rayko M."/>
        </authorList>
    </citation>
    <scope>NUCLEOTIDE SEQUENCE [LARGE SCALE GENOMIC DNA]</scope>
    <source>
        <strain evidence="2">Kwan_BN1</strain>
    </source>
</reference>
<dbReference type="PANTHER" id="PTHR12429">
    <property type="entry name" value="NEURALIZED"/>
    <property type="match status" value="1"/>
</dbReference>
<dbReference type="EMBL" id="VXIV02001955">
    <property type="protein sequence ID" value="KAF6028382.1"/>
    <property type="molecule type" value="Genomic_DNA"/>
</dbReference>
<proteinExistence type="predicted"/>
<dbReference type="OrthoDB" id="49113at2759"/>
<gene>
    <name evidence="2" type="ORF">EB796_013322</name>
</gene>
<evidence type="ECO:0000313" key="3">
    <source>
        <dbReference type="Proteomes" id="UP000593567"/>
    </source>
</evidence>
<dbReference type="PANTHER" id="PTHR12429:SF14">
    <property type="entry name" value="NEURALIZED-LIKE PROTEIN 4"/>
    <property type="match status" value="1"/>
</dbReference>